<gene>
    <name evidence="5" type="ORF">CJF39_11530</name>
</gene>
<evidence type="ECO:0000313" key="6">
    <source>
        <dbReference type="Proteomes" id="UP000215788"/>
    </source>
</evidence>
<keyword evidence="5" id="KW-0030">Aminoacyl-tRNA synthetase</keyword>
<dbReference type="EMBL" id="NQKI01000015">
    <property type="protein sequence ID" value="OZY59347.1"/>
    <property type="molecule type" value="Genomic_DNA"/>
</dbReference>
<feature type="domain" description="DUF4174" evidence="4">
    <location>
        <begin position="25"/>
        <end position="139"/>
    </location>
</feature>
<dbReference type="GO" id="GO:0004812">
    <property type="term" value="F:aminoacyl-tRNA ligase activity"/>
    <property type="evidence" value="ECO:0007669"/>
    <property type="project" value="UniProtKB-KW"/>
</dbReference>
<dbReference type="AlphaFoldDB" id="A0A266NBM6"/>
<dbReference type="Pfam" id="PF13778">
    <property type="entry name" value="DUF4174"/>
    <property type="match status" value="1"/>
</dbReference>
<reference evidence="5 6" key="1">
    <citation type="submission" date="2017-08" db="EMBL/GenBank/DDBJ databases">
        <title>Genomic and metabolic characterisation of spoilage-associated Pseudomonas species.</title>
        <authorList>
            <person name="Stanborough T."/>
            <person name="Fegan N."/>
            <person name="Powell S.M."/>
            <person name="Singh T."/>
            <person name="Tamplin M.L."/>
            <person name="Chandry P.S."/>
        </authorList>
    </citation>
    <scope>NUCLEOTIDE SEQUENCE [LARGE SCALE GENOMIC DNA]</scope>
    <source>
        <strain evidence="5 6">L1802</strain>
    </source>
</reference>
<keyword evidence="5" id="KW-0436">Ligase</keyword>
<feature type="compositionally biased region" description="Polar residues" evidence="2">
    <location>
        <begin position="145"/>
        <end position="159"/>
    </location>
</feature>
<evidence type="ECO:0000256" key="1">
    <source>
        <dbReference type="ARBA" id="ARBA00022729"/>
    </source>
</evidence>
<dbReference type="OrthoDB" id="7362103at2"/>
<accession>A0A266NBM6</accession>
<feature type="signal peptide" evidence="3">
    <location>
        <begin position="1"/>
        <end position="19"/>
    </location>
</feature>
<evidence type="ECO:0000313" key="5">
    <source>
        <dbReference type="EMBL" id="OZY59347.1"/>
    </source>
</evidence>
<keyword evidence="1 3" id="KW-0732">Signal</keyword>
<proteinExistence type="predicted"/>
<evidence type="ECO:0000256" key="3">
    <source>
        <dbReference type="SAM" id="SignalP"/>
    </source>
</evidence>
<comment type="caution">
    <text evidence="5">The sequence shown here is derived from an EMBL/GenBank/DDBJ whole genome shotgun (WGS) entry which is preliminary data.</text>
</comment>
<dbReference type="Proteomes" id="UP000215788">
    <property type="component" value="Unassembled WGS sequence"/>
</dbReference>
<feature type="region of interest" description="Disordered" evidence="2">
    <location>
        <begin position="139"/>
        <end position="181"/>
    </location>
</feature>
<sequence length="181" mass="19520">MLIRSMILASVLVTGMAHAVEVPNPLEQDRAKARPLVIVARTEADPTLSTLKKSLEDPAQKKAFDERNLVLYTIVGITGKRDGKDLEPQSTMSLIRGLKPGMIIDKAKVFLIGKDGEVKFKSEGDADLETLFKTVDALPPAEKTLQAQTGPETSVTPGTQGKPDKSGKHVKPAKPAKPLED</sequence>
<evidence type="ECO:0000256" key="2">
    <source>
        <dbReference type="SAM" id="MobiDB-lite"/>
    </source>
</evidence>
<dbReference type="InterPro" id="IPR025232">
    <property type="entry name" value="DUF4174"/>
</dbReference>
<protein>
    <submittedName>
        <fullName evidence="5">Tyrosyl-trna synthetase</fullName>
    </submittedName>
</protein>
<name>A0A266NBM6_9PSED</name>
<evidence type="ECO:0000259" key="4">
    <source>
        <dbReference type="Pfam" id="PF13778"/>
    </source>
</evidence>
<dbReference type="RefSeq" id="WP_094993546.1">
    <property type="nucleotide sequence ID" value="NZ_NQKI01000015.1"/>
</dbReference>
<organism evidence="5 6">
    <name type="scientific">Pseudomonas lundensis</name>
    <dbReference type="NCBI Taxonomy" id="86185"/>
    <lineage>
        <taxon>Bacteria</taxon>
        <taxon>Pseudomonadati</taxon>
        <taxon>Pseudomonadota</taxon>
        <taxon>Gammaproteobacteria</taxon>
        <taxon>Pseudomonadales</taxon>
        <taxon>Pseudomonadaceae</taxon>
        <taxon>Pseudomonas</taxon>
    </lineage>
</organism>
<feature type="chain" id="PRO_5013012224" evidence="3">
    <location>
        <begin position="20"/>
        <end position="181"/>
    </location>
</feature>